<dbReference type="SUPFAM" id="SSF52266">
    <property type="entry name" value="SGNH hydrolase"/>
    <property type="match status" value="1"/>
</dbReference>
<dbReference type="Gene3D" id="3.40.50.1110">
    <property type="entry name" value="SGNH hydrolase"/>
    <property type="match status" value="1"/>
</dbReference>
<dbReference type="Gene3D" id="2.60.120.260">
    <property type="entry name" value="Galactose-binding domain-like"/>
    <property type="match status" value="1"/>
</dbReference>
<name>A0ABX2JLB1_9SPHN</name>
<proteinExistence type="predicted"/>
<dbReference type="InterPro" id="IPR040794">
    <property type="entry name" value="CE2_N"/>
</dbReference>
<dbReference type="EMBL" id="JABULH010000003">
    <property type="protein sequence ID" value="NTS65516.1"/>
    <property type="molecule type" value="Genomic_DNA"/>
</dbReference>
<evidence type="ECO:0000259" key="1">
    <source>
        <dbReference type="Pfam" id="PF13472"/>
    </source>
</evidence>
<gene>
    <name evidence="3" type="ORF">HRV97_10120</name>
</gene>
<dbReference type="Pfam" id="PF13472">
    <property type="entry name" value="Lipase_GDSL_2"/>
    <property type="match status" value="1"/>
</dbReference>
<evidence type="ECO:0000259" key="2">
    <source>
        <dbReference type="Pfam" id="PF17996"/>
    </source>
</evidence>
<protein>
    <submittedName>
        <fullName evidence="3">GDSL family lipase</fullName>
    </submittedName>
</protein>
<evidence type="ECO:0000313" key="3">
    <source>
        <dbReference type="EMBL" id="NTS65516.1"/>
    </source>
</evidence>
<dbReference type="Proteomes" id="UP000621447">
    <property type="component" value="Unassembled WGS sequence"/>
</dbReference>
<organism evidence="3 4">
    <name type="scientific">Sphingomonas hominis</name>
    <dbReference type="NCBI Taxonomy" id="2741495"/>
    <lineage>
        <taxon>Bacteria</taxon>
        <taxon>Pseudomonadati</taxon>
        <taxon>Pseudomonadota</taxon>
        <taxon>Alphaproteobacteria</taxon>
        <taxon>Sphingomonadales</taxon>
        <taxon>Sphingomonadaceae</taxon>
        <taxon>Sphingomonas</taxon>
    </lineage>
</organism>
<accession>A0ABX2JLB1</accession>
<evidence type="ECO:0000313" key="4">
    <source>
        <dbReference type="Proteomes" id="UP000621447"/>
    </source>
</evidence>
<dbReference type="PANTHER" id="PTHR37834:SF2">
    <property type="entry name" value="ESTERASE, SGNH HYDROLASE-TYPE"/>
    <property type="match status" value="1"/>
</dbReference>
<reference evidence="3 4" key="1">
    <citation type="submission" date="2020-06" db="EMBL/GenBank/DDBJ databases">
        <title>Sphingomonas hominis sp. nov., a member of the Sphingomonas, isolated from the hair of a 22-year-old girl.</title>
        <authorList>
            <person name="Zhang D.-F."/>
            <person name="Cui X.-W."/>
        </authorList>
    </citation>
    <scope>NUCLEOTIDE SEQUENCE [LARGE SCALE GENOMIC DNA]</scope>
    <source>
        <strain evidence="3 4">HHU CXW</strain>
    </source>
</reference>
<dbReference type="PANTHER" id="PTHR37834">
    <property type="entry name" value="GDSL-LIKE LIPASE/ACYLHYDROLASE DOMAIN PROTEIN (AFU_ORTHOLOGUE AFUA_2G00620)"/>
    <property type="match status" value="1"/>
</dbReference>
<feature type="domain" description="Carbohydrate esterase 2 N-terminal" evidence="2">
    <location>
        <begin position="39"/>
        <end position="142"/>
    </location>
</feature>
<dbReference type="Pfam" id="PF17996">
    <property type="entry name" value="CE2_N"/>
    <property type="match status" value="1"/>
</dbReference>
<dbReference type="InterPro" id="IPR013830">
    <property type="entry name" value="SGNH_hydro"/>
</dbReference>
<dbReference type="InterPro" id="IPR036514">
    <property type="entry name" value="SGNH_hydro_sf"/>
</dbReference>
<comment type="caution">
    <text evidence="3">The sequence shown here is derived from an EMBL/GenBank/DDBJ whole genome shotgun (WGS) entry which is preliminary data.</text>
</comment>
<dbReference type="RefSeq" id="WP_174194124.1">
    <property type="nucleotide sequence ID" value="NZ_JABULH010000003.1"/>
</dbReference>
<sequence length="368" mass="39501">MKRVWLALLGAATVAAGPTVRVERVDVVPTGAVALPMRVVGRAEPAGDRMVRRQWPGSYVETRFRGPQALFRVGAGEVSLRVTVDAGVPVALVRPAPGLYRVGPLAPGAHHLRVQVASESQAGATAFGGFLAPPGTRALPVPVPSTARQIEFIGDSHTVGYANRSDKAECTSAEVWDTTDTTQGLPDVLARRYRADYRVNAISGRGVVRNYDGNTWDTLPTAYPFTLFDKARRASDAGWHPRVIVVALGTNDFSTALHPGEPWATRAALHDDFERRYAAFLSGLRATHPRALIIVWATGIARGEVATEARATVTRLQRAGERRTVFVAVNGLGFRACHGHPDLNDDAKIAAAVAAQIDARGDVWVDGK</sequence>
<keyword evidence="4" id="KW-1185">Reference proteome</keyword>
<dbReference type="InterPro" id="IPR052762">
    <property type="entry name" value="PCW_deacetylase/CE"/>
</dbReference>
<feature type="domain" description="SGNH hydrolase-type esterase" evidence="1">
    <location>
        <begin position="152"/>
        <end position="318"/>
    </location>
</feature>